<sequence length="112" mass="12315">MGTAAAQCPFSISAHFHGNSRVLLPKVDFSSFNFSSNGEISRLNFPDFTEVFICGGYGKSIQMSGTGASSGGSRWKRSRERKARGFSHVDRRKKWCEHGRAILFKPSVVASP</sequence>
<proteinExistence type="predicted"/>
<gene>
    <name evidence="1" type="ORF">LOK49_LG04G03183</name>
</gene>
<dbReference type="Proteomes" id="UP001060215">
    <property type="component" value="Chromosome 2"/>
</dbReference>
<accession>A0ACC0HVB7</accession>
<comment type="caution">
    <text evidence="1">The sequence shown here is derived from an EMBL/GenBank/DDBJ whole genome shotgun (WGS) entry which is preliminary data.</text>
</comment>
<organism evidence="1 2">
    <name type="scientific">Camellia lanceoleosa</name>
    <dbReference type="NCBI Taxonomy" id="1840588"/>
    <lineage>
        <taxon>Eukaryota</taxon>
        <taxon>Viridiplantae</taxon>
        <taxon>Streptophyta</taxon>
        <taxon>Embryophyta</taxon>
        <taxon>Tracheophyta</taxon>
        <taxon>Spermatophyta</taxon>
        <taxon>Magnoliopsida</taxon>
        <taxon>eudicotyledons</taxon>
        <taxon>Gunneridae</taxon>
        <taxon>Pentapetalae</taxon>
        <taxon>asterids</taxon>
        <taxon>Ericales</taxon>
        <taxon>Theaceae</taxon>
        <taxon>Camellia</taxon>
    </lineage>
</organism>
<protein>
    <submittedName>
        <fullName evidence="1">Uncharacterized protein</fullName>
    </submittedName>
</protein>
<reference evidence="1 2" key="1">
    <citation type="journal article" date="2022" name="Plant J.">
        <title>Chromosome-level genome of Camellia lanceoleosa provides a valuable resource for understanding genome evolution and self-incompatibility.</title>
        <authorList>
            <person name="Gong W."/>
            <person name="Xiao S."/>
            <person name="Wang L."/>
            <person name="Liao Z."/>
            <person name="Chang Y."/>
            <person name="Mo W."/>
            <person name="Hu G."/>
            <person name="Li W."/>
            <person name="Zhao G."/>
            <person name="Zhu H."/>
            <person name="Hu X."/>
            <person name="Ji K."/>
            <person name="Xiang X."/>
            <person name="Song Q."/>
            <person name="Yuan D."/>
            <person name="Jin S."/>
            <person name="Zhang L."/>
        </authorList>
    </citation>
    <scope>NUCLEOTIDE SEQUENCE [LARGE SCALE GENOMIC DNA]</scope>
    <source>
        <strain evidence="1">SQ_2022a</strain>
    </source>
</reference>
<keyword evidence="2" id="KW-1185">Reference proteome</keyword>
<dbReference type="EMBL" id="CM045759">
    <property type="protein sequence ID" value="KAI8017489.1"/>
    <property type="molecule type" value="Genomic_DNA"/>
</dbReference>
<name>A0ACC0HVB7_9ERIC</name>
<evidence type="ECO:0000313" key="2">
    <source>
        <dbReference type="Proteomes" id="UP001060215"/>
    </source>
</evidence>
<evidence type="ECO:0000313" key="1">
    <source>
        <dbReference type="EMBL" id="KAI8017489.1"/>
    </source>
</evidence>